<dbReference type="OrthoDB" id="8826085at2"/>
<evidence type="ECO:0000313" key="6">
    <source>
        <dbReference type="Proteomes" id="UP000234190"/>
    </source>
</evidence>
<dbReference type="Gene3D" id="2.30.38.10">
    <property type="entry name" value="Luciferase, Domain 3"/>
    <property type="match status" value="1"/>
</dbReference>
<evidence type="ECO:0000259" key="4">
    <source>
        <dbReference type="PROSITE" id="PS50075"/>
    </source>
</evidence>
<evidence type="ECO:0000256" key="2">
    <source>
        <dbReference type="ARBA" id="ARBA00022450"/>
    </source>
</evidence>
<dbReference type="PROSITE" id="PS50075">
    <property type="entry name" value="CARRIER"/>
    <property type="match status" value="2"/>
</dbReference>
<feature type="domain" description="Carrier" evidence="4">
    <location>
        <begin position="987"/>
        <end position="1061"/>
    </location>
</feature>
<gene>
    <name evidence="5" type="ORF">CR159_08030</name>
</gene>
<dbReference type="Gene3D" id="3.40.50.980">
    <property type="match status" value="2"/>
</dbReference>
<proteinExistence type="predicted"/>
<evidence type="ECO:0000256" key="3">
    <source>
        <dbReference type="ARBA" id="ARBA00022553"/>
    </source>
</evidence>
<dbReference type="GO" id="GO:0031177">
    <property type="term" value="F:phosphopantetheine binding"/>
    <property type="evidence" value="ECO:0007669"/>
    <property type="project" value="InterPro"/>
</dbReference>
<keyword evidence="2" id="KW-0596">Phosphopantetheine</keyword>
<comment type="cofactor">
    <cofactor evidence="1">
        <name>pantetheine 4'-phosphate</name>
        <dbReference type="ChEBI" id="CHEBI:47942"/>
    </cofactor>
</comment>
<dbReference type="InterPro" id="IPR045851">
    <property type="entry name" value="AMP-bd_C_sf"/>
</dbReference>
<dbReference type="GO" id="GO:0043041">
    <property type="term" value="P:amino acid activation for nonribosomal peptide biosynthetic process"/>
    <property type="evidence" value="ECO:0007669"/>
    <property type="project" value="TreeGrafter"/>
</dbReference>
<dbReference type="Pfam" id="PF00975">
    <property type="entry name" value="Thioesterase"/>
    <property type="match status" value="1"/>
</dbReference>
<dbReference type="InterPro" id="IPR036736">
    <property type="entry name" value="ACP-like_sf"/>
</dbReference>
<dbReference type="GO" id="GO:0009239">
    <property type="term" value="P:enterobactin biosynthetic process"/>
    <property type="evidence" value="ECO:0007669"/>
    <property type="project" value="TreeGrafter"/>
</dbReference>
<dbReference type="InterPro" id="IPR001031">
    <property type="entry name" value="Thioesterase"/>
</dbReference>
<dbReference type="InterPro" id="IPR023213">
    <property type="entry name" value="CAT-like_dom_sf"/>
</dbReference>
<dbReference type="Gene3D" id="3.30.300.30">
    <property type="match status" value="1"/>
</dbReference>
<organism evidence="5 6">
    <name type="scientific">Pollutimonas subterranea</name>
    <dbReference type="NCBI Taxonomy" id="2045210"/>
    <lineage>
        <taxon>Bacteria</taxon>
        <taxon>Pseudomonadati</taxon>
        <taxon>Pseudomonadota</taxon>
        <taxon>Betaproteobacteria</taxon>
        <taxon>Burkholderiales</taxon>
        <taxon>Alcaligenaceae</taxon>
        <taxon>Pollutimonas</taxon>
    </lineage>
</organism>
<dbReference type="NCBIfam" id="TIGR01733">
    <property type="entry name" value="AA-adenyl-dom"/>
    <property type="match status" value="1"/>
</dbReference>
<keyword evidence="3" id="KW-0597">Phosphoprotein</keyword>
<dbReference type="PANTHER" id="PTHR45527:SF1">
    <property type="entry name" value="FATTY ACID SYNTHASE"/>
    <property type="match status" value="1"/>
</dbReference>
<dbReference type="InterPro" id="IPR029058">
    <property type="entry name" value="AB_hydrolase_fold"/>
</dbReference>
<comment type="caution">
    <text evidence="5">The sequence shown here is derived from an EMBL/GenBank/DDBJ whole genome shotgun (WGS) entry which is preliminary data.</text>
</comment>
<dbReference type="EMBL" id="PDNW01000005">
    <property type="protein sequence ID" value="PLC50394.1"/>
    <property type="molecule type" value="Genomic_DNA"/>
</dbReference>
<dbReference type="Gene3D" id="3.30.559.30">
    <property type="entry name" value="Nonribosomal peptide synthetase, condensation domain"/>
    <property type="match status" value="3"/>
</dbReference>
<dbReference type="CDD" id="cd12117">
    <property type="entry name" value="A_NRPS_Srf_like"/>
    <property type="match status" value="1"/>
</dbReference>
<feature type="domain" description="Carrier" evidence="4">
    <location>
        <begin position="1957"/>
        <end position="2039"/>
    </location>
</feature>
<dbReference type="SMART" id="SM00824">
    <property type="entry name" value="PKS_TE"/>
    <property type="match status" value="1"/>
</dbReference>
<dbReference type="InterPro" id="IPR020845">
    <property type="entry name" value="AMP-binding_CS"/>
</dbReference>
<dbReference type="PROSITE" id="PS00012">
    <property type="entry name" value="PHOSPHOPANTETHEINE"/>
    <property type="match status" value="1"/>
</dbReference>
<dbReference type="InterPro" id="IPR001242">
    <property type="entry name" value="Condensation_dom"/>
</dbReference>
<protein>
    <submittedName>
        <fullName evidence="5">Non-ribosomal peptide synthetase</fullName>
    </submittedName>
</protein>
<dbReference type="InterPro" id="IPR020802">
    <property type="entry name" value="TesA-like"/>
</dbReference>
<name>A0A2N4U5U6_9BURK</name>
<dbReference type="CDD" id="cd19531">
    <property type="entry name" value="LCL_NRPS-like"/>
    <property type="match status" value="1"/>
</dbReference>
<dbReference type="PANTHER" id="PTHR45527">
    <property type="entry name" value="NONRIBOSOMAL PEPTIDE SYNTHETASE"/>
    <property type="match status" value="1"/>
</dbReference>
<dbReference type="Pfam" id="PF00550">
    <property type="entry name" value="PP-binding"/>
    <property type="match status" value="2"/>
</dbReference>
<dbReference type="InterPro" id="IPR020806">
    <property type="entry name" value="PKS_PP-bd"/>
</dbReference>
<dbReference type="InterPro" id="IPR010071">
    <property type="entry name" value="AA_adenyl_dom"/>
</dbReference>
<evidence type="ECO:0000313" key="5">
    <source>
        <dbReference type="EMBL" id="PLC50394.1"/>
    </source>
</evidence>
<dbReference type="Pfam" id="PF00501">
    <property type="entry name" value="AMP-binding"/>
    <property type="match status" value="1"/>
</dbReference>
<dbReference type="SUPFAM" id="SSF56801">
    <property type="entry name" value="Acetyl-CoA synthetase-like"/>
    <property type="match status" value="1"/>
</dbReference>
<dbReference type="Gene3D" id="1.10.1200.10">
    <property type="entry name" value="ACP-like"/>
    <property type="match status" value="2"/>
</dbReference>
<dbReference type="FunFam" id="1.10.1200.10:FF:000005">
    <property type="entry name" value="Nonribosomal peptide synthetase 1"/>
    <property type="match status" value="1"/>
</dbReference>
<dbReference type="GO" id="GO:0009366">
    <property type="term" value="C:enterobactin synthetase complex"/>
    <property type="evidence" value="ECO:0007669"/>
    <property type="project" value="TreeGrafter"/>
</dbReference>
<dbReference type="SUPFAM" id="SSF52777">
    <property type="entry name" value="CoA-dependent acyltransferases"/>
    <property type="match status" value="5"/>
</dbReference>
<dbReference type="RefSeq" id="WP_102073497.1">
    <property type="nucleotide sequence ID" value="NZ_PDNW01000005.1"/>
</dbReference>
<dbReference type="InterPro" id="IPR000873">
    <property type="entry name" value="AMP-dep_synth/lig_dom"/>
</dbReference>
<dbReference type="Proteomes" id="UP000234190">
    <property type="component" value="Unassembled WGS sequence"/>
</dbReference>
<keyword evidence="6" id="KW-1185">Reference proteome</keyword>
<dbReference type="GO" id="GO:0005829">
    <property type="term" value="C:cytosol"/>
    <property type="evidence" value="ECO:0007669"/>
    <property type="project" value="TreeGrafter"/>
</dbReference>
<dbReference type="Gene3D" id="3.40.50.1820">
    <property type="entry name" value="alpha/beta hydrolase"/>
    <property type="match status" value="1"/>
</dbReference>
<dbReference type="Gene3D" id="3.30.559.10">
    <property type="entry name" value="Chloramphenicol acetyltransferase-like domain"/>
    <property type="match status" value="3"/>
</dbReference>
<dbReference type="SUPFAM" id="SSF53474">
    <property type="entry name" value="alpha/beta-Hydrolases"/>
    <property type="match status" value="1"/>
</dbReference>
<dbReference type="InterPro" id="IPR009081">
    <property type="entry name" value="PP-bd_ACP"/>
</dbReference>
<dbReference type="SUPFAM" id="SSF47336">
    <property type="entry name" value="ACP-like"/>
    <property type="match status" value="2"/>
</dbReference>
<dbReference type="InterPro" id="IPR006162">
    <property type="entry name" value="Ppantetheine_attach_site"/>
</dbReference>
<evidence type="ECO:0000256" key="1">
    <source>
        <dbReference type="ARBA" id="ARBA00001957"/>
    </source>
</evidence>
<reference evidence="5 6" key="1">
    <citation type="submission" date="2017-10" db="EMBL/GenBank/DDBJ databases">
        <title>Two draft genome sequences of Pusillimonas sp. strains isolated from a nitrate- and radionuclide-contaminated groundwater in Russia.</title>
        <authorList>
            <person name="Grouzdev D.S."/>
            <person name="Tourova T.P."/>
            <person name="Goeva M.A."/>
            <person name="Babich T.L."/>
            <person name="Sokolova D.S."/>
            <person name="Abdullin R."/>
            <person name="Poltaraus A.B."/>
            <person name="Toshchakov S.V."/>
            <person name="Nazina T.N."/>
        </authorList>
    </citation>
    <scope>NUCLEOTIDE SEQUENCE [LARGE SCALE GENOMIC DNA]</scope>
    <source>
        <strain evidence="5 6">JR1/69-3-13</strain>
    </source>
</reference>
<dbReference type="PROSITE" id="PS00455">
    <property type="entry name" value="AMP_BINDING"/>
    <property type="match status" value="1"/>
</dbReference>
<dbReference type="SMART" id="SM00823">
    <property type="entry name" value="PKS_PP"/>
    <property type="match status" value="2"/>
</dbReference>
<dbReference type="Pfam" id="PF00668">
    <property type="entry name" value="Condensation"/>
    <property type="match status" value="3"/>
</dbReference>
<sequence length="2340" mass="253684">MSSGYIAAASFAQRQLRYLDILQPDRAEYAVPLIIEISGDVDTTALSQALQAVVDRHDVLRAALPLVDDVPVQAVRDHLPLKMPIANIAATSREHWCRQVAEKVNEMVAQGFDMAEPPLIAAVLLVPNDAAIAKCSLNMAVVFHHAIADGGSLPLFLQDLVCAYNAATTGLAPAWDDLPLQYSDYADWEQDNFANPDAPALAEAMAYWQNALRGVAPLMDLPLDHPRPPPSCQAGKTVRITLPAAIGDALSTTARAAGTTPFIAFLAVFYAVLHRWSANEDLVITVPVSKRTRSELAPLIGLLVDTLPLRVGCDPGKSFEALLESVQSTFREGVAHRDTPFQQIVQSINIERKGNTVPLMQVLFGSLEDSQLPVTALDGACFEVIDDHVEQTAKGDLSVVYRHTAQHLELWCRYDAALFESSTIQNLLAWFGSAAEAVAQSPQLPVGRIPLIDEASGRALIKRFNDTRRPYPADQSIIALFDRIAANEPLRPAIEHRGRRTSYGELACWSERLTRGLVNAGCKPGDTILVSLPLSADFIAVVLAILRLGGTYMPVDPTHPATHRARLASTAHARIAVVSEGQEEDLGDIPNLLCHELNASGDSDAGAAQAHAPVRTQSGDPAYVMFTSGSTGEPKGVAISHRAIVRLVRGNDYATFGPHTRSAVYSNPSFDASTLEIWAPLLNGGTAVIIEREAVLNVTELRRTLQDESISLLWITAGLFHEIADIDPSVFAGDRLVITGGDTVNPDAARSVLRAAANSQLRLLNGYGPTENTTFSTCFDMAALPDDSLSVPIGRPIANSTVYVLDPNGQPLPVGVTGEIYVGGDGVALGYVGDPERSATSFLPDPFIGGSARMYRSGDYGRWSPDGTLLFAGRSDDQVKVRGFRIELNEIATALLRHPSLRAVHVAAPRLAAGERQIIAYVAPNGAPGPASSDLRQFLEALLPSHMLPQAYVTVDALALNQNGKIDRKALPSVEVHHFDRNEQAVAPRNEKERCLHAIWKKILGLDIVGIHDNFFHIGGDSILAIRMAARAGDAGLKLTPADIFKLQTIAQLAEALVIMRPPQRRIAAEQVFPAELVPLASHTHETQPFILVSLEVSRPIAAVELAMAIQHLAERHEALRLRWVHDKQTSRLEIMAYVAQLPIRIVDVPDLNQDRLDDWVKMHAARIGRGLDTQNGVVVAATLVDRGARKMPIVILALHRAVADERSALTIAAELGIVLGHGHAVLTDHTDTTAFGEWLEWLGKHADAQAAGEGLTVLEDIALAHPSSLSGPATIAERDEATTPRVLDQATSRALTSTVPATLAITLLDALAAALSAALNIQPHDGPVLIETVDAERCLPSDAPSVAGMVGNLDSIHLVTAPIGAIPMARRLRSIKMERQRVASTSGVWRVLGQTFALPAATVGISRSPTPDDHSVRLHSLPTFSTSVKDILAVRETGTGLSLSWVGSKPSGDVRRLLDAVEVNLRAIVDLALDHTAPLYTHGDFPLAKLSQDSLSTLIGSQHDITDIYPLSPMQESMLVHGLAAARSEVNFEQSCMRIKGVLDQEAFRHAWATVFQRHDVLRTSFHWRGLPRPLQVVHHRVPLPITADAWPCFDAQRLEEFLAADRRRGFQLEQAPLVRLHLVQVAPDDVYVISSFHHLLVDGWCLGRIEREVRAAYETYRSGRPPLFDAPVPFRSYIAWLEQVDQRDSLRFFTGLLKDLPARRRLCGPAKSTASSFSTAHHALDVQASRALQAFARRRGLTLAAVLHFAWAVWLGARLGTDDVMFGTTVSGRPSGIPGVERIVGLFINNLPVRLHLADMDTVSERMAAMQTLLVQLQSHAHLSPAMVAEAGASGADSRPLFDTLVVVENLASGTSAWTGAEGLSVESTHTRLKTAYDLTFVALPGDCLVLSLVQPNDGRKLENLDTVLEALGAILRTLPNIGDGPIQELPRPNAVAETALEDTLPLHTIQLKTRPRSTTEARIADTIASLGAVQRCLEETGQIDLDTDFWEMGLNSLELVQLSLRLGQSLERSIPISLLLEHRTIASLAQAIESGQHWSPIVPMSRAGTHAGTVSAGEPLVCIHPVAGDVSVFLDLAYAMPPEIPFWAVQAAGLEVGQTPLNSVEALARYNLDALAQRGLDHPRHLGGYSFGGIVAFEMARQLAQSGQPPAHVIIIDTPAPLEASSILPTDPDQAHALWLVRMGDVRARFQGLESVLSFDEVLATPAAQRFEFAVERLHAARLLPLAADAAWLERAHRTSLVQYDAYLSYRPPLSAGADFAISLIRARSPQQSDLGEKEHRQLVLPDLGWQAFTREPVRVRYVDGDHVTMLSRETAAHVAREIASLMEQCGTTVDTA</sequence>
<accession>A0A2N4U5U6</accession>
<dbReference type="GO" id="GO:0047527">
    <property type="term" value="F:2,3-dihydroxybenzoate-serine ligase activity"/>
    <property type="evidence" value="ECO:0007669"/>
    <property type="project" value="TreeGrafter"/>
</dbReference>